<evidence type="ECO:0000313" key="2">
    <source>
        <dbReference type="Proteomes" id="UP001589589"/>
    </source>
</evidence>
<keyword evidence="2" id="KW-1185">Reference proteome</keyword>
<gene>
    <name evidence="1" type="ORF">ACFFUQ_01495</name>
</gene>
<dbReference type="RefSeq" id="WP_379690236.1">
    <property type="nucleotide sequence ID" value="NZ_JBHMEX010000005.1"/>
</dbReference>
<sequence length="29" mass="3293">MSVSNLPKGLYVIKVTNKKKTFIKNITIN</sequence>
<reference evidence="1 2" key="1">
    <citation type="submission" date="2024-09" db="EMBL/GenBank/DDBJ databases">
        <authorList>
            <person name="Sun Q."/>
            <person name="Mori K."/>
        </authorList>
    </citation>
    <scope>NUCLEOTIDE SEQUENCE [LARGE SCALE GENOMIC DNA]</scope>
    <source>
        <strain evidence="1 2">CECT 7908</strain>
    </source>
</reference>
<name>A0ABV5FGK0_9FLAO</name>
<evidence type="ECO:0008006" key="3">
    <source>
        <dbReference type="Google" id="ProtNLM"/>
    </source>
</evidence>
<evidence type="ECO:0000313" key="1">
    <source>
        <dbReference type="EMBL" id="MFB9062675.1"/>
    </source>
</evidence>
<organism evidence="1 2">
    <name type="scientific">Flavobacterium branchiarum</name>
    <dbReference type="NCBI Taxonomy" id="1114870"/>
    <lineage>
        <taxon>Bacteria</taxon>
        <taxon>Pseudomonadati</taxon>
        <taxon>Bacteroidota</taxon>
        <taxon>Flavobacteriia</taxon>
        <taxon>Flavobacteriales</taxon>
        <taxon>Flavobacteriaceae</taxon>
        <taxon>Flavobacterium</taxon>
    </lineage>
</organism>
<comment type="caution">
    <text evidence="1">The sequence shown here is derived from an EMBL/GenBank/DDBJ whole genome shotgun (WGS) entry which is preliminary data.</text>
</comment>
<dbReference type="Proteomes" id="UP001589589">
    <property type="component" value="Unassembled WGS sequence"/>
</dbReference>
<proteinExistence type="predicted"/>
<dbReference type="EMBL" id="JBHMEX010000005">
    <property type="protein sequence ID" value="MFB9062675.1"/>
    <property type="molecule type" value="Genomic_DNA"/>
</dbReference>
<protein>
    <recommendedName>
        <fullName evidence="3">T9SS type A sorting domain-containing protein</fullName>
    </recommendedName>
</protein>
<accession>A0ABV5FGK0</accession>